<reference evidence="1 2" key="1">
    <citation type="journal article" date="2022" name="Gigascience">
        <title>A chromosome-level genome assembly and annotation of the desert horned lizard, Phrynosoma platyrhinos, provides insight into chromosomal rearrangements among reptiles.</title>
        <authorList>
            <person name="Koochekian N."/>
            <person name="Ascanio A."/>
            <person name="Farleigh K."/>
            <person name="Card D.C."/>
            <person name="Schield D.R."/>
            <person name="Castoe T.A."/>
            <person name="Jezkova T."/>
        </authorList>
    </citation>
    <scope>NUCLEOTIDE SEQUENCE [LARGE SCALE GENOMIC DNA]</scope>
    <source>
        <strain evidence="1">NK-2021</strain>
    </source>
</reference>
<accession>A0ABQ7SW45</accession>
<name>A0ABQ7SW45_PHRPL</name>
<keyword evidence="2" id="KW-1185">Reference proteome</keyword>
<evidence type="ECO:0000313" key="2">
    <source>
        <dbReference type="Proteomes" id="UP000826234"/>
    </source>
</evidence>
<organism evidence="1 2">
    <name type="scientific">Phrynosoma platyrhinos</name>
    <name type="common">Desert horned lizard</name>
    <dbReference type="NCBI Taxonomy" id="52577"/>
    <lineage>
        <taxon>Eukaryota</taxon>
        <taxon>Metazoa</taxon>
        <taxon>Chordata</taxon>
        <taxon>Craniata</taxon>
        <taxon>Vertebrata</taxon>
        <taxon>Euteleostomi</taxon>
        <taxon>Lepidosauria</taxon>
        <taxon>Squamata</taxon>
        <taxon>Bifurcata</taxon>
        <taxon>Unidentata</taxon>
        <taxon>Episquamata</taxon>
        <taxon>Toxicofera</taxon>
        <taxon>Iguania</taxon>
        <taxon>Phrynosomatidae</taxon>
        <taxon>Phrynosomatinae</taxon>
        <taxon>Phrynosoma</taxon>
    </lineage>
</organism>
<protein>
    <submittedName>
        <fullName evidence="1">Uncharacterized protein</fullName>
    </submittedName>
</protein>
<proteinExistence type="predicted"/>
<sequence length="71" mass="8617">MHLCVDKAHVFEHVNRFARWAKFLNIFHFGPQVLMYDFLLWILNYKGDEAFLKSKQKNYVLKLRTVFCSFC</sequence>
<evidence type="ECO:0000313" key="1">
    <source>
        <dbReference type="EMBL" id="KAH0621655.1"/>
    </source>
</evidence>
<comment type="caution">
    <text evidence="1">The sequence shown here is derived from an EMBL/GenBank/DDBJ whole genome shotgun (WGS) entry which is preliminary data.</text>
</comment>
<dbReference type="Proteomes" id="UP000826234">
    <property type="component" value="Unassembled WGS sequence"/>
</dbReference>
<gene>
    <name evidence="1" type="ORF">JD844_023187</name>
</gene>
<dbReference type="EMBL" id="JAIPUX010003289">
    <property type="protein sequence ID" value="KAH0621655.1"/>
    <property type="molecule type" value="Genomic_DNA"/>
</dbReference>